<organism evidence="8 9">
    <name type="scientific">Flavobacterium arcticum</name>
    <dbReference type="NCBI Taxonomy" id="1784713"/>
    <lineage>
        <taxon>Bacteria</taxon>
        <taxon>Pseudomonadati</taxon>
        <taxon>Bacteroidota</taxon>
        <taxon>Flavobacteriia</taxon>
        <taxon>Flavobacteriales</taxon>
        <taxon>Flavobacteriaceae</taxon>
        <taxon>Flavobacterium</taxon>
    </lineage>
</organism>
<keyword evidence="9" id="KW-1185">Reference proteome</keyword>
<accession>A0A345H8K3</accession>
<dbReference type="GO" id="GO:0008643">
    <property type="term" value="P:carbohydrate transport"/>
    <property type="evidence" value="ECO:0007669"/>
    <property type="project" value="InterPro"/>
</dbReference>
<evidence type="ECO:0000259" key="7">
    <source>
        <dbReference type="PROSITE" id="PS50850"/>
    </source>
</evidence>
<dbReference type="GO" id="GO:0005886">
    <property type="term" value="C:plasma membrane"/>
    <property type="evidence" value="ECO:0007669"/>
    <property type="project" value="TreeGrafter"/>
</dbReference>
<keyword evidence="5" id="KW-0175">Coiled coil</keyword>
<dbReference type="GO" id="GO:0006814">
    <property type="term" value="P:sodium ion transport"/>
    <property type="evidence" value="ECO:0007669"/>
    <property type="project" value="InterPro"/>
</dbReference>
<name>A0A345H8K3_9FLAO</name>
<feature type="transmembrane region" description="Helical" evidence="6">
    <location>
        <begin position="386"/>
        <end position="404"/>
    </location>
</feature>
<evidence type="ECO:0000256" key="5">
    <source>
        <dbReference type="SAM" id="Coils"/>
    </source>
</evidence>
<dbReference type="SUPFAM" id="SSF103473">
    <property type="entry name" value="MFS general substrate transporter"/>
    <property type="match status" value="1"/>
</dbReference>
<evidence type="ECO:0000256" key="2">
    <source>
        <dbReference type="ARBA" id="ARBA00022692"/>
    </source>
</evidence>
<keyword evidence="3 6" id="KW-1133">Transmembrane helix</keyword>
<dbReference type="Proteomes" id="UP000253951">
    <property type="component" value="Chromosome"/>
</dbReference>
<feature type="transmembrane region" description="Helical" evidence="6">
    <location>
        <begin position="274"/>
        <end position="297"/>
    </location>
</feature>
<evidence type="ECO:0000256" key="3">
    <source>
        <dbReference type="ARBA" id="ARBA00022989"/>
    </source>
</evidence>
<dbReference type="Pfam" id="PF13347">
    <property type="entry name" value="MFS_2"/>
    <property type="match status" value="1"/>
</dbReference>
<evidence type="ECO:0000256" key="4">
    <source>
        <dbReference type="ARBA" id="ARBA00023136"/>
    </source>
</evidence>
<evidence type="ECO:0000313" key="9">
    <source>
        <dbReference type="Proteomes" id="UP000253951"/>
    </source>
</evidence>
<comment type="similarity">
    <text evidence="1">Belongs to the sodium:galactoside symporter (TC 2.A.2) family.</text>
</comment>
<feature type="transmembrane region" description="Helical" evidence="6">
    <location>
        <begin position="225"/>
        <end position="247"/>
    </location>
</feature>
<dbReference type="InterPro" id="IPR036259">
    <property type="entry name" value="MFS_trans_sf"/>
</dbReference>
<dbReference type="InterPro" id="IPR001927">
    <property type="entry name" value="Na/Gal_symport"/>
</dbReference>
<evidence type="ECO:0000313" key="8">
    <source>
        <dbReference type="EMBL" id="AXG72913.1"/>
    </source>
</evidence>
<protein>
    <submittedName>
        <fullName evidence="8">MFS transporter</fullName>
    </submittedName>
</protein>
<dbReference type="AlphaFoldDB" id="A0A345H8K3"/>
<dbReference type="OrthoDB" id="9764596at2"/>
<feature type="coiled-coil region" evidence="5">
    <location>
        <begin position="201"/>
        <end position="228"/>
    </location>
</feature>
<dbReference type="CDD" id="cd17332">
    <property type="entry name" value="MFS_MelB_like"/>
    <property type="match status" value="1"/>
</dbReference>
<dbReference type="InterPro" id="IPR039672">
    <property type="entry name" value="MFS_2"/>
</dbReference>
<feature type="transmembrane region" description="Helical" evidence="6">
    <location>
        <begin position="12"/>
        <end position="33"/>
    </location>
</feature>
<dbReference type="RefSeq" id="WP_114676676.1">
    <property type="nucleotide sequence ID" value="NZ_CP031188.1"/>
</dbReference>
<dbReference type="EMBL" id="CP031188">
    <property type="protein sequence ID" value="AXG72913.1"/>
    <property type="molecule type" value="Genomic_DNA"/>
</dbReference>
<keyword evidence="4 6" id="KW-0472">Membrane</keyword>
<feature type="transmembrane region" description="Helical" evidence="6">
    <location>
        <begin position="182"/>
        <end position="204"/>
    </location>
</feature>
<dbReference type="KEGG" id="fat:DVK85_01165"/>
<dbReference type="PANTHER" id="PTHR11328">
    <property type="entry name" value="MAJOR FACILITATOR SUPERFAMILY DOMAIN-CONTAINING PROTEIN"/>
    <property type="match status" value="1"/>
</dbReference>
<feature type="transmembrane region" description="Helical" evidence="6">
    <location>
        <begin position="424"/>
        <end position="442"/>
    </location>
</feature>
<keyword evidence="2 6" id="KW-0812">Transmembrane</keyword>
<dbReference type="InterPro" id="IPR020846">
    <property type="entry name" value="MFS_dom"/>
</dbReference>
<dbReference type="Gene3D" id="1.20.1250.20">
    <property type="entry name" value="MFS general substrate transporter like domains"/>
    <property type="match status" value="2"/>
</dbReference>
<reference evidence="8 9" key="1">
    <citation type="submission" date="2018-07" db="EMBL/GenBank/DDBJ databases">
        <title>Complete genome sequence of Flavobacterium arcticum type strain SM1502T.</title>
        <authorList>
            <person name="Li Y."/>
            <person name="Li D.-D."/>
        </authorList>
    </citation>
    <scope>NUCLEOTIDE SEQUENCE [LARGE SCALE GENOMIC DNA]</scope>
    <source>
        <strain evidence="8 9">SM1502</strain>
    </source>
</reference>
<feature type="transmembrane region" description="Helical" evidence="6">
    <location>
        <begin position="39"/>
        <end position="60"/>
    </location>
</feature>
<feature type="transmembrane region" description="Helical" evidence="6">
    <location>
        <begin position="309"/>
        <end position="327"/>
    </location>
</feature>
<feature type="transmembrane region" description="Helical" evidence="6">
    <location>
        <begin position="333"/>
        <end position="354"/>
    </location>
</feature>
<evidence type="ECO:0000256" key="1">
    <source>
        <dbReference type="ARBA" id="ARBA00009617"/>
    </source>
</evidence>
<feature type="transmembrane region" description="Helical" evidence="6">
    <location>
        <begin position="81"/>
        <end position="98"/>
    </location>
</feature>
<sequence length="464" mass="51524">MQKKIKLSEKIAYGFGDAASSMYWKIFSMYLLFFYTDVFGLAAATVGTMFLVTKIWDSLFDPFVGVFSDRIQSRWGKFRPFLLWMAVPFAVIGMLTFYTPDVDTKSKLVYAYVTYSAMMMAYSLVNVPYASLLGVMSSDGKERTTLATFRMVFAFAGSLVALWAIEPLVILFGGSLTSPTGWFYTLIVFGVVATLLFWGCFAGTRERVKQIKEEKSSLKQDISDLLSNKAWLVLVGAGVATILFNTIRDGAAIYYFKYVVTVPEEKYLSFFKNIGMSLTGLYLVIGQAANIIGVIIATPIANKIGKKRTFLSAMFLAAVFSAAFYLLPSTGIMFIMIFQFIISICAGCVFPLLWSMYADSADFSEWKEGRRATGLLFSASSMSQKLGWAVGGAVTGWLLAYYGFEANVVQTAFTKTGIQLMLSFLPAAGAIISMLFMFLYPLSEEKLKVISSELDERRATKESN</sequence>
<dbReference type="PANTHER" id="PTHR11328:SF24">
    <property type="entry name" value="MAJOR FACILITATOR SUPERFAMILY (MFS) PROFILE DOMAIN-CONTAINING PROTEIN"/>
    <property type="match status" value="1"/>
</dbReference>
<proteinExistence type="inferred from homology"/>
<dbReference type="NCBIfam" id="TIGR00792">
    <property type="entry name" value="gph"/>
    <property type="match status" value="1"/>
</dbReference>
<feature type="transmembrane region" description="Helical" evidence="6">
    <location>
        <begin position="147"/>
        <end position="170"/>
    </location>
</feature>
<evidence type="ECO:0000256" key="6">
    <source>
        <dbReference type="SAM" id="Phobius"/>
    </source>
</evidence>
<dbReference type="GO" id="GO:0015293">
    <property type="term" value="F:symporter activity"/>
    <property type="evidence" value="ECO:0007669"/>
    <property type="project" value="InterPro"/>
</dbReference>
<feature type="transmembrane region" description="Helical" evidence="6">
    <location>
        <begin position="110"/>
        <end position="135"/>
    </location>
</feature>
<gene>
    <name evidence="8" type="ORF">DVK85_01165</name>
</gene>
<dbReference type="PROSITE" id="PS50850">
    <property type="entry name" value="MFS"/>
    <property type="match status" value="1"/>
</dbReference>
<feature type="domain" description="Major facilitator superfamily (MFS) profile" evidence="7">
    <location>
        <begin position="229"/>
        <end position="464"/>
    </location>
</feature>